<gene>
    <name evidence="2" type="ORF">H9714_05980</name>
</gene>
<dbReference type="SUPFAM" id="SSF48452">
    <property type="entry name" value="TPR-like"/>
    <property type="match status" value="1"/>
</dbReference>
<dbReference type="SUPFAM" id="SSF50985">
    <property type="entry name" value="RCC1/BLIP-II"/>
    <property type="match status" value="1"/>
</dbReference>
<protein>
    <submittedName>
        <fullName evidence="2">Tetratricopeptide repeat protein</fullName>
    </submittedName>
</protein>
<evidence type="ECO:0000313" key="2">
    <source>
        <dbReference type="EMBL" id="HJB57081.1"/>
    </source>
</evidence>
<organism evidence="2 3">
    <name type="scientific">Candidatus Flavonifractor intestinipullorum</name>
    <dbReference type="NCBI Taxonomy" id="2838587"/>
    <lineage>
        <taxon>Bacteria</taxon>
        <taxon>Bacillati</taxon>
        <taxon>Bacillota</taxon>
        <taxon>Clostridia</taxon>
        <taxon>Eubacteriales</taxon>
        <taxon>Oscillospiraceae</taxon>
        <taxon>Flavonifractor</taxon>
    </lineage>
</organism>
<feature type="repeat" description="TPR" evidence="1">
    <location>
        <begin position="35"/>
        <end position="68"/>
    </location>
</feature>
<dbReference type="PROSITE" id="PS50005">
    <property type="entry name" value="TPR"/>
    <property type="match status" value="1"/>
</dbReference>
<dbReference type="InterPro" id="IPR019734">
    <property type="entry name" value="TPR_rpt"/>
</dbReference>
<keyword evidence="1" id="KW-0802">TPR repeat</keyword>
<dbReference type="Pfam" id="PF14559">
    <property type="entry name" value="TPR_19"/>
    <property type="match status" value="1"/>
</dbReference>
<proteinExistence type="predicted"/>
<dbReference type="Proteomes" id="UP000824208">
    <property type="component" value="Unassembled WGS sequence"/>
</dbReference>
<dbReference type="InterPro" id="IPR009091">
    <property type="entry name" value="RCC1/BLIP-II"/>
</dbReference>
<reference evidence="2" key="2">
    <citation type="submission" date="2021-04" db="EMBL/GenBank/DDBJ databases">
        <authorList>
            <person name="Gilroy R."/>
        </authorList>
    </citation>
    <scope>NUCLEOTIDE SEQUENCE</scope>
    <source>
        <strain evidence="2">CHK189-11263</strain>
    </source>
</reference>
<name>A0A9D2MAC0_9FIRM</name>
<accession>A0A9D2MAC0</accession>
<dbReference type="Gene3D" id="2.130.10.30">
    <property type="entry name" value="Regulator of chromosome condensation 1/beta-lactamase-inhibitor protein II"/>
    <property type="match status" value="1"/>
</dbReference>
<comment type="caution">
    <text evidence="2">The sequence shown here is derived from an EMBL/GenBank/DDBJ whole genome shotgun (WGS) entry which is preliminary data.</text>
</comment>
<sequence length="448" mass="47575">MKQSVKKLPIVLPLALLAVLLLGAAVTTRLSRDTAAAHTDLGQKYLNSMDYSGAVAEFMQSLSLDPTNEEARLGLAEAYLAMEETDLVPQVLQPLTENGNPEAYRVLAESQSQAQDTGGALVTAQTLVETTDEEEDYALRDELLQQVLAEPRSYAAGVDQRLAVVDGAVYSAGSNALGQLGTGANLATNTVQEELLPAGFPGGSGRVYCAGRTSYVVDTAGNLWASGENRWGQMGLSYVPTNPQSGWTQLTDSGDVAAVAGTVGSLYVLKTDGSLWYAGQGSVLELRRVPVFSAVSSIASDSSRTAALTAGGELYINEGGPDAGWTRTAREVKTFSLSENGGLVWVTLDNQVCSERGFSVPEDWTQGEEGSYPGFTVRDLAADGRGLLLLDGEGGLWRLYDGRLYQQDETARAVYAAGDYAVAELEGGTFQLWDLSRVQPETVTVTLA</sequence>
<dbReference type="InterPro" id="IPR011990">
    <property type="entry name" value="TPR-like_helical_dom_sf"/>
</dbReference>
<evidence type="ECO:0000313" key="3">
    <source>
        <dbReference type="Proteomes" id="UP000824208"/>
    </source>
</evidence>
<dbReference type="AlphaFoldDB" id="A0A9D2MAC0"/>
<dbReference type="Gene3D" id="1.25.40.10">
    <property type="entry name" value="Tetratricopeptide repeat domain"/>
    <property type="match status" value="1"/>
</dbReference>
<dbReference type="EMBL" id="DWYC01000053">
    <property type="protein sequence ID" value="HJB57081.1"/>
    <property type="molecule type" value="Genomic_DNA"/>
</dbReference>
<reference evidence="2" key="1">
    <citation type="journal article" date="2021" name="PeerJ">
        <title>Extensive microbial diversity within the chicken gut microbiome revealed by metagenomics and culture.</title>
        <authorList>
            <person name="Gilroy R."/>
            <person name="Ravi A."/>
            <person name="Getino M."/>
            <person name="Pursley I."/>
            <person name="Horton D.L."/>
            <person name="Alikhan N.F."/>
            <person name="Baker D."/>
            <person name="Gharbi K."/>
            <person name="Hall N."/>
            <person name="Watson M."/>
            <person name="Adriaenssens E.M."/>
            <person name="Foster-Nyarko E."/>
            <person name="Jarju S."/>
            <person name="Secka A."/>
            <person name="Antonio M."/>
            <person name="Oren A."/>
            <person name="Chaudhuri R.R."/>
            <person name="La Ragione R."/>
            <person name="Hildebrand F."/>
            <person name="Pallen M.J."/>
        </authorList>
    </citation>
    <scope>NUCLEOTIDE SEQUENCE</scope>
    <source>
        <strain evidence="2">CHK189-11263</strain>
    </source>
</reference>
<evidence type="ECO:0000256" key="1">
    <source>
        <dbReference type="PROSITE-ProRule" id="PRU00339"/>
    </source>
</evidence>